<evidence type="ECO:0000313" key="3">
    <source>
        <dbReference type="Proteomes" id="UP001329825"/>
    </source>
</evidence>
<dbReference type="Proteomes" id="UP001329825">
    <property type="component" value="Chromosome 2"/>
</dbReference>
<feature type="transmembrane region" description="Helical" evidence="1">
    <location>
        <begin position="248"/>
        <end position="266"/>
    </location>
</feature>
<sequence>MSSLAALHQGLLPILTPIHPSFPFAIIDLIGAMRLSSVINWIASGVFDPLPLTTPSKGRKKYGATKERATLWQELVGLMIVVFGGETFLSMCTGSTPSWLVNPNIALLFCVIHTIQTRTSFIHLLPQKPSLPLELFLALPDAIGRTLLLTRFSIVPILHPTSPRTLPATTATLILVPFILAVPFASISFSTFNFFSPSLRLTTPAELAPKGWMLVDAWCPLLIAPLFLTLIGPVDGWDYGLGLGEDESVAACVIVLWGCFTARAVYNFGFRKQDWANLFASEEKKKIE</sequence>
<proteinExistence type="predicted"/>
<feature type="transmembrane region" description="Helical" evidence="1">
    <location>
        <begin position="71"/>
        <end position="91"/>
    </location>
</feature>
<name>A0ABZ1CSQ1_9TREE</name>
<evidence type="ECO:0000313" key="2">
    <source>
        <dbReference type="EMBL" id="WRT64696.1"/>
    </source>
</evidence>
<keyword evidence="3" id="KW-1185">Reference proteome</keyword>
<evidence type="ECO:0000256" key="1">
    <source>
        <dbReference type="SAM" id="Phobius"/>
    </source>
</evidence>
<gene>
    <name evidence="2" type="ORF">IL334_001630</name>
</gene>
<keyword evidence="1" id="KW-0812">Transmembrane</keyword>
<protein>
    <submittedName>
        <fullName evidence="2">Uncharacterized protein</fullName>
    </submittedName>
</protein>
<dbReference type="RefSeq" id="XP_062789436.1">
    <property type="nucleotide sequence ID" value="XM_062933385.1"/>
</dbReference>
<feature type="transmembrane region" description="Helical" evidence="1">
    <location>
        <begin position="207"/>
        <end position="228"/>
    </location>
</feature>
<dbReference type="EMBL" id="CP141882">
    <property type="protein sequence ID" value="WRT64696.1"/>
    <property type="molecule type" value="Genomic_DNA"/>
</dbReference>
<dbReference type="GeneID" id="87953761"/>
<reference evidence="2 3" key="1">
    <citation type="submission" date="2024-01" db="EMBL/GenBank/DDBJ databases">
        <title>Comparative genomics of Cryptococcus and Kwoniella reveals pathogenesis evolution and contrasting modes of karyotype evolution via chromosome fusion or intercentromeric recombination.</title>
        <authorList>
            <person name="Coelho M.A."/>
            <person name="David-Palma M."/>
            <person name="Shea T."/>
            <person name="Bowers K."/>
            <person name="McGinley-Smith S."/>
            <person name="Mohammad A.W."/>
            <person name="Gnirke A."/>
            <person name="Yurkov A.M."/>
            <person name="Nowrousian M."/>
            <person name="Sun S."/>
            <person name="Cuomo C.A."/>
            <person name="Heitman J."/>
        </authorList>
    </citation>
    <scope>NUCLEOTIDE SEQUENCE [LARGE SCALE GENOMIC DNA]</scope>
    <source>
        <strain evidence="2">CBS 11374</strain>
    </source>
</reference>
<keyword evidence="1" id="KW-0472">Membrane</keyword>
<feature type="transmembrane region" description="Helical" evidence="1">
    <location>
        <begin position="174"/>
        <end position="195"/>
    </location>
</feature>
<accession>A0ABZ1CSQ1</accession>
<organism evidence="2 3">
    <name type="scientific">Kwoniella shivajii</name>
    <dbReference type="NCBI Taxonomy" id="564305"/>
    <lineage>
        <taxon>Eukaryota</taxon>
        <taxon>Fungi</taxon>
        <taxon>Dikarya</taxon>
        <taxon>Basidiomycota</taxon>
        <taxon>Agaricomycotina</taxon>
        <taxon>Tremellomycetes</taxon>
        <taxon>Tremellales</taxon>
        <taxon>Cryptococcaceae</taxon>
        <taxon>Kwoniella</taxon>
    </lineage>
</organism>
<keyword evidence="1" id="KW-1133">Transmembrane helix</keyword>